<dbReference type="InterPro" id="IPR007275">
    <property type="entry name" value="YTH_domain"/>
</dbReference>
<dbReference type="Proteomes" id="UP000838160">
    <property type="component" value="Unassembled WGS sequence"/>
</dbReference>
<evidence type="ECO:0000313" key="2">
    <source>
        <dbReference type="EMBL" id="CAH0530351.1"/>
    </source>
</evidence>
<dbReference type="RefSeq" id="WP_237486880.1">
    <property type="nucleotide sequence ID" value="NZ_CAKLCM010000003.1"/>
</dbReference>
<protein>
    <recommendedName>
        <fullName evidence="1">YTH domain-containing protein</fullName>
    </recommendedName>
</protein>
<sequence>MQQALSASALAKKLNVSTKELLTQLKHANYITWHDSKWLLTDTGRRFGGHYVESEKYGRFIVWPPQLVIDENLISDSPLTATQVGAHFDLPAKKINLLFNELGWINREDQQWVATPSGIRAGAIIRHDSSKQSQYNKQSQYVVWHASVVRNVRLKQTVHEFKGTNADRRSTDQSLESFREKFSAKFRTLDGHYVQSQGELVIDNWLYMAGLLHAYHRQLPIDADIVSDFYLPQSKIYIQFWPEEKSEKQLQQRQQIRQVYQDNNFHLIELYPNDLHDLDEKLPKLLREFGVYAY</sequence>
<accession>A0ABN8DRD9</accession>
<reference evidence="2" key="1">
    <citation type="submission" date="2021-12" db="EMBL/GenBank/DDBJ databases">
        <authorList>
            <person name="Rodrigo-Torres L."/>
            <person name="Arahal R. D."/>
            <person name="Lucena T."/>
        </authorList>
    </citation>
    <scope>NUCLEOTIDE SEQUENCE</scope>
    <source>
        <strain evidence="2">CECT 8226</strain>
    </source>
</reference>
<organism evidence="2 3">
    <name type="scientific">Vibrio hippocampi</name>
    <dbReference type="NCBI Taxonomy" id="654686"/>
    <lineage>
        <taxon>Bacteria</taxon>
        <taxon>Pseudomonadati</taxon>
        <taxon>Pseudomonadota</taxon>
        <taxon>Gammaproteobacteria</taxon>
        <taxon>Vibrionales</taxon>
        <taxon>Vibrionaceae</taxon>
        <taxon>Vibrio</taxon>
    </lineage>
</organism>
<proteinExistence type="predicted"/>
<name>A0ABN8DRD9_9VIBR</name>
<evidence type="ECO:0000259" key="1">
    <source>
        <dbReference type="PROSITE" id="PS50882"/>
    </source>
</evidence>
<dbReference type="PROSITE" id="PS50882">
    <property type="entry name" value="YTH"/>
    <property type="match status" value="1"/>
</dbReference>
<comment type="caution">
    <text evidence="2">The sequence shown here is derived from an EMBL/GenBank/DDBJ whole genome shotgun (WGS) entry which is preliminary data.</text>
</comment>
<dbReference type="EMBL" id="CAKLCM010000003">
    <property type="protein sequence ID" value="CAH0530351.1"/>
    <property type="molecule type" value="Genomic_DNA"/>
</dbReference>
<keyword evidence="3" id="KW-1185">Reference proteome</keyword>
<feature type="domain" description="YTH" evidence="1">
    <location>
        <begin position="122"/>
        <end position="268"/>
    </location>
</feature>
<evidence type="ECO:0000313" key="3">
    <source>
        <dbReference type="Proteomes" id="UP000838160"/>
    </source>
</evidence>
<gene>
    <name evidence="2" type="ORF">VHP8226_03994</name>
</gene>